<dbReference type="Pfam" id="PF02517">
    <property type="entry name" value="Rce1-like"/>
    <property type="match status" value="1"/>
</dbReference>
<name>A0A2A6RDL2_9CHLR</name>
<evidence type="ECO:0000259" key="2">
    <source>
        <dbReference type="Pfam" id="PF02517"/>
    </source>
</evidence>
<reference evidence="4" key="1">
    <citation type="submission" date="2017-08" db="EMBL/GenBank/DDBJ databases">
        <authorList>
            <person name="Grouzdev D.S."/>
            <person name="Gaisin V.A."/>
            <person name="Rysina M.S."/>
            <person name="Gorlenko V.M."/>
        </authorList>
    </citation>
    <scope>NUCLEOTIDE SEQUENCE [LARGE SCALE GENOMIC DNA]</scope>
    <source>
        <strain evidence="4">Kir15-3F</strain>
    </source>
</reference>
<dbReference type="AlphaFoldDB" id="A0A2A6RDL2"/>
<evidence type="ECO:0000256" key="1">
    <source>
        <dbReference type="SAM" id="Phobius"/>
    </source>
</evidence>
<feature type="transmembrane region" description="Helical" evidence="1">
    <location>
        <begin position="130"/>
        <end position="149"/>
    </location>
</feature>
<feature type="transmembrane region" description="Helical" evidence="1">
    <location>
        <begin position="101"/>
        <end position="118"/>
    </location>
</feature>
<sequence>MSLTTQLLIAGVGYLLLWIISWWAAIGRGWGPAESAHAAQSRWLYVRRLLLALLALLGISMVGGMPLASLGWQFSLWLLPILLVGGLMGAKNKGGFEPSGFTPLALALFHTFATELYFRGYLFHHVASLIGWWALPLSALAYGCYYLTVHTVWAAGWRGRLAGFLLFTTLGVVFAGFYTISGSFLGAWLGHFAAVLRFGYRR</sequence>
<keyword evidence="1" id="KW-1133">Transmembrane helix</keyword>
<evidence type="ECO:0000313" key="4">
    <source>
        <dbReference type="Proteomes" id="UP000220527"/>
    </source>
</evidence>
<organism evidence="3 4">
    <name type="scientific">Candidatus Viridilinea mediisalina</name>
    <dbReference type="NCBI Taxonomy" id="2024553"/>
    <lineage>
        <taxon>Bacteria</taxon>
        <taxon>Bacillati</taxon>
        <taxon>Chloroflexota</taxon>
        <taxon>Chloroflexia</taxon>
        <taxon>Chloroflexales</taxon>
        <taxon>Chloroflexineae</taxon>
        <taxon>Oscillochloridaceae</taxon>
        <taxon>Candidatus Viridilinea</taxon>
    </lineage>
</organism>
<gene>
    <name evidence="3" type="ORF">CJ255_21545</name>
</gene>
<evidence type="ECO:0000313" key="3">
    <source>
        <dbReference type="EMBL" id="PDV99381.1"/>
    </source>
</evidence>
<comment type="caution">
    <text evidence="3">The sequence shown here is derived from an EMBL/GenBank/DDBJ whole genome shotgun (WGS) entry which is preliminary data.</text>
</comment>
<dbReference type="GO" id="GO:0080120">
    <property type="term" value="P:CAAX-box protein maturation"/>
    <property type="evidence" value="ECO:0007669"/>
    <property type="project" value="UniProtKB-ARBA"/>
</dbReference>
<dbReference type="GO" id="GO:0004175">
    <property type="term" value="F:endopeptidase activity"/>
    <property type="evidence" value="ECO:0007669"/>
    <property type="project" value="UniProtKB-ARBA"/>
</dbReference>
<keyword evidence="1" id="KW-0812">Transmembrane</keyword>
<dbReference type="EMBL" id="NQWI01000228">
    <property type="protein sequence ID" value="PDV99381.1"/>
    <property type="molecule type" value="Genomic_DNA"/>
</dbReference>
<feature type="transmembrane region" description="Helical" evidence="1">
    <location>
        <begin position="70"/>
        <end position="89"/>
    </location>
</feature>
<feature type="transmembrane region" description="Helical" evidence="1">
    <location>
        <begin position="6"/>
        <end position="25"/>
    </location>
</feature>
<feature type="domain" description="CAAX prenyl protease 2/Lysostaphin resistance protein A-like" evidence="2">
    <location>
        <begin position="104"/>
        <end position="194"/>
    </location>
</feature>
<dbReference type="RefSeq" id="WP_097646132.1">
    <property type="nucleotide sequence ID" value="NZ_NQWI01000228.1"/>
</dbReference>
<protein>
    <recommendedName>
        <fullName evidence="2">CAAX prenyl protease 2/Lysostaphin resistance protein A-like domain-containing protein</fullName>
    </recommendedName>
</protein>
<keyword evidence="4" id="KW-1185">Reference proteome</keyword>
<keyword evidence="1" id="KW-0472">Membrane</keyword>
<feature type="transmembrane region" description="Helical" evidence="1">
    <location>
        <begin position="161"/>
        <end position="178"/>
    </location>
</feature>
<accession>A0A2A6RDL2</accession>
<proteinExistence type="predicted"/>
<dbReference type="Proteomes" id="UP000220527">
    <property type="component" value="Unassembled WGS sequence"/>
</dbReference>
<dbReference type="InterPro" id="IPR003675">
    <property type="entry name" value="Rce1/LyrA-like_dom"/>
</dbReference>
<feature type="transmembrane region" description="Helical" evidence="1">
    <location>
        <begin position="45"/>
        <end position="64"/>
    </location>
</feature>